<reference evidence="5" key="3">
    <citation type="submission" date="2022-09" db="EMBL/GenBank/DDBJ databases">
        <title>Complete genome sequence of Vulcanisaeta souniana.</title>
        <authorList>
            <person name="Kato S."/>
            <person name="Itoh T."/>
            <person name="Ohkuma M."/>
        </authorList>
    </citation>
    <scope>NUCLEOTIDE SEQUENCE [LARGE SCALE GENOMIC DNA]</scope>
    <source>
        <strain evidence="5">JCM 11219</strain>
    </source>
</reference>
<evidence type="ECO:0000313" key="3">
    <source>
        <dbReference type="EMBL" id="GGI78881.1"/>
    </source>
</evidence>
<organism evidence="3 4">
    <name type="scientific">Vulcanisaeta souniana JCM 11219</name>
    <dbReference type="NCBI Taxonomy" id="1293586"/>
    <lineage>
        <taxon>Archaea</taxon>
        <taxon>Thermoproteota</taxon>
        <taxon>Thermoprotei</taxon>
        <taxon>Thermoproteales</taxon>
        <taxon>Thermoproteaceae</taxon>
        <taxon>Vulcanisaeta</taxon>
    </lineage>
</organism>
<dbReference type="Pfam" id="PF09376">
    <property type="entry name" value="NurA"/>
    <property type="match status" value="1"/>
</dbReference>
<dbReference type="Proteomes" id="UP001060771">
    <property type="component" value="Chromosome"/>
</dbReference>
<evidence type="ECO:0000313" key="2">
    <source>
        <dbReference type="EMBL" id="BDR93272.1"/>
    </source>
</evidence>
<gene>
    <name evidence="3" type="ORF">GCM10007112_14720</name>
    <name evidence="2" type="ORF">Vsou_23650</name>
</gene>
<dbReference type="RefSeq" id="WP_188603352.1">
    <property type="nucleotide sequence ID" value="NZ_AP026830.1"/>
</dbReference>
<dbReference type="OrthoDB" id="15389at2157"/>
<dbReference type="SMART" id="SM00933">
    <property type="entry name" value="NurA"/>
    <property type="match status" value="1"/>
</dbReference>
<dbReference type="Proteomes" id="UP000657075">
    <property type="component" value="Unassembled WGS sequence"/>
</dbReference>
<evidence type="ECO:0000313" key="5">
    <source>
        <dbReference type="Proteomes" id="UP001060771"/>
    </source>
</evidence>
<feature type="domain" description="NurA" evidence="1">
    <location>
        <begin position="66"/>
        <end position="355"/>
    </location>
</feature>
<sequence length="398" mass="44830">MLPSDYGPGDIEFWIEPPLLLSIQSDVKEILDKGMDSRVLSIIRELRGILEGRGLVRNLGSSIRALNAYAIDSSYPTPPLELIGGVMTVLSYGYVGYLNGSYDRYMTGEVVFEDVGEFERVITRKAQIRERELAIRLLKDKLKGRRDIDLVILDGEIPIHPLPYNLPVEGGVLARVTSVIGNLLDLSARTGTPIIGVVKRVRSKFLSVLINRCLPMNDKLIASLTLNNGEYMVLGSYGDILPPWIQINYNDCELRKRCNGKECDGVRELMSRRLSEGLVNIEHVFSGSTHPGLKMLKEVIVAFYKPRNGSPAVKLEIYNPSDRFNIEELITYLESQTTDTGYPFLIDRVDEYVRLDPRILDYVRSLIIKGSKDLNPALLTMLQLTNPQKAYLVKRLEA</sequence>
<name>A0A830E3F0_9CREN</name>
<dbReference type="AlphaFoldDB" id="A0A830E3F0"/>
<reference evidence="3" key="2">
    <citation type="submission" date="2020-09" db="EMBL/GenBank/DDBJ databases">
        <authorList>
            <person name="Sun Q."/>
            <person name="Ohkuma M."/>
        </authorList>
    </citation>
    <scope>NUCLEOTIDE SEQUENCE</scope>
    <source>
        <strain evidence="3">JCM 11219</strain>
    </source>
</reference>
<reference evidence="2" key="4">
    <citation type="journal article" date="2023" name="Microbiol. Resour. Announc.">
        <title>Complete Genome Sequence of Vulcanisaeta souniana Strain IC-059, a Hyperthermophilic Archaeon Isolated from Hot Spring Water in Japan.</title>
        <authorList>
            <person name="Kato S."/>
            <person name="Itoh T."/>
            <person name="Wu L."/>
            <person name="Ma J."/>
            <person name="Ohkuma M."/>
        </authorList>
    </citation>
    <scope>NUCLEOTIDE SEQUENCE</scope>
    <source>
        <strain evidence="2">JCM 11219</strain>
    </source>
</reference>
<accession>A0A830E3F0</accession>
<dbReference type="EMBL" id="BMNM01000005">
    <property type="protein sequence ID" value="GGI78881.1"/>
    <property type="molecule type" value="Genomic_DNA"/>
</dbReference>
<evidence type="ECO:0000259" key="1">
    <source>
        <dbReference type="SMART" id="SM00933"/>
    </source>
</evidence>
<proteinExistence type="predicted"/>
<dbReference type="GeneID" id="76207907"/>
<keyword evidence="5" id="KW-1185">Reference proteome</keyword>
<dbReference type="EMBL" id="AP026830">
    <property type="protein sequence ID" value="BDR93272.1"/>
    <property type="molecule type" value="Genomic_DNA"/>
</dbReference>
<reference evidence="3" key="1">
    <citation type="journal article" date="2014" name="Int. J. Syst. Evol. Microbiol.">
        <title>Complete genome sequence of Corynebacterium casei LMG S-19264T (=DSM 44701T), isolated from a smear-ripened cheese.</title>
        <authorList>
            <consortium name="US DOE Joint Genome Institute (JGI-PGF)"/>
            <person name="Walter F."/>
            <person name="Albersmeier A."/>
            <person name="Kalinowski J."/>
            <person name="Ruckert C."/>
        </authorList>
    </citation>
    <scope>NUCLEOTIDE SEQUENCE</scope>
    <source>
        <strain evidence="3">JCM 11219</strain>
    </source>
</reference>
<evidence type="ECO:0000313" key="4">
    <source>
        <dbReference type="Proteomes" id="UP000657075"/>
    </source>
</evidence>
<protein>
    <submittedName>
        <fullName evidence="3">Nuclease</fullName>
    </submittedName>
</protein>
<dbReference type="InterPro" id="IPR018977">
    <property type="entry name" value="NurA_domain"/>
</dbReference>